<dbReference type="InterPro" id="IPR007342">
    <property type="entry name" value="PsuG"/>
</dbReference>
<dbReference type="AlphaFoldDB" id="A0A1G4J1X9"/>
<proteinExistence type="inferred from homology"/>
<dbReference type="GO" id="GO:0046872">
    <property type="term" value="F:metal ion binding"/>
    <property type="evidence" value="ECO:0007669"/>
    <property type="project" value="UniProtKB-KW"/>
</dbReference>
<keyword evidence="1" id="KW-0479">Metal-binding</keyword>
<sequence>MLAMNRFLRSQLISVPRRRPRLCFGRLYHIKISNEIQQALNARKPIVALESTIITHGLPYPQNIEMAIQVESVIRENGAIPATIAFLDGEPRIGLSVDEVRQLAGFALQGAVNKVSRRDISYTMAKRMHGGTTISGTMILSHMAGIKVFATGGLGGVHKGAEITMDISADLEELGRTPVAVVCAGPKAILDIEKTMEYLETKGCTVATMGPDGTNIPGFFTRDSGVKSPVIFQTCKEAAEIIKAGDFMDLQSGYLFCVPPPADAALDSTLVAETIDRATEEAQRLGVNGKKLTPFLLGEIARRTAGKSVESNVQFVMNNAKIAAQIAVELASSSDVSLSKVEAQAQAGSIDAALHTTARILRGPVVVGSVAMDTHCSLREPVKMADSNPGSTRSAIGGVGYNVALASFLSNSESANHTTLISAVGSDLSGSAILDKAKIPVDAIHIDKTLPTAQYISLHRKNGELIIACADMKIAAELPEKHLMDQLQRLKPGVILTDANVSVKILETLVELQQRQKFRLIFEPTSQVKATKISELKNLKVYPNNSFYLATPTVCELKSIFESFDKQGLFNIDNWFPVLDCLQVDINLKEFQRTSNTTIVQDVLKRGIFQMGCYLLPYFPRIIVKDGANGLYVFALTQDVTKSPHQSTGADVSFASIGRDFMGGKLGLLFEHYPIPNANITVRNVTAAGDTLAGVILNEINENGDVFSMGSTVRSKSVRKSQLGAQMSVEFEGGVSPKLKNLT</sequence>
<keyword evidence="8" id="KW-1185">Reference proteome</keyword>
<keyword evidence="5" id="KW-0326">Glycosidase</keyword>
<dbReference type="PANTHER" id="PTHR42909">
    <property type="entry name" value="ZGC:136858"/>
    <property type="match status" value="1"/>
</dbReference>
<dbReference type="GO" id="GO:0005737">
    <property type="term" value="C:cytoplasm"/>
    <property type="evidence" value="ECO:0007669"/>
    <property type="project" value="TreeGrafter"/>
</dbReference>
<evidence type="ECO:0000256" key="2">
    <source>
        <dbReference type="ARBA" id="ARBA00022801"/>
    </source>
</evidence>
<dbReference type="Pfam" id="PF00294">
    <property type="entry name" value="PfkB"/>
    <property type="match status" value="1"/>
</dbReference>
<name>A0A1G4J1X9_9SACH</name>
<evidence type="ECO:0000256" key="4">
    <source>
        <dbReference type="ARBA" id="ARBA00023239"/>
    </source>
</evidence>
<dbReference type="HAMAP" id="MF_01876">
    <property type="entry name" value="PsiMP_glycosidase"/>
    <property type="match status" value="1"/>
</dbReference>
<dbReference type="EMBL" id="LT598466">
    <property type="protein sequence ID" value="SCU83568.1"/>
    <property type="molecule type" value="Genomic_DNA"/>
</dbReference>
<dbReference type="InterPro" id="IPR029056">
    <property type="entry name" value="Ribokinase-like"/>
</dbReference>
<dbReference type="Proteomes" id="UP000191024">
    <property type="component" value="Chromosome C"/>
</dbReference>
<dbReference type="GO" id="GO:0004730">
    <property type="term" value="F:pseudouridylate synthase activity"/>
    <property type="evidence" value="ECO:0007669"/>
    <property type="project" value="InterPro"/>
</dbReference>
<evidence type="ECO:0000256" key="3">
    <source>
        <dbReference type="ARBA" id="ARBA00023211"/>
    </source>
</evidence>
<feature type="domain" description="Carbohydrate kinase PfkB" evidence="6">
    <location>
        <begin position="365"/>
        <end position="526"/>
    </location>
</feature>
<reference evidence="8" key="1">
    <citation type="submission" date="2016-03" db="EMBL/GenBank/DDBJ databases">
        <authorList>
            <person name="Devillers H."/>
        </authorList>
    </citation>
    <scope>NUCLEOTIDE SEQUENCE [LARGE SCALE GENOMIC DNA]</scope>
</reference>
<gene>
    <name evidence="7" type="ORF">LAMI_0C03708G</name>
</gene>
<evidence type="ECO:0000256" key="1">
    <source>
        <dbReference type="ARBA" id="ARBA00022723"/>
    </source>
</evidence>
<keyword evidence="4" id="KW-0456">Lyase</keyword>
<dbReference type="SUPFAM" id="SSF53613">
    <property type="entry name" value="Ribokinase-like"/>
    <property type="match status" value="1"/>
</dbReference>
<dbReference type="Pfam" id="PF04227">
    <property type="entry name" value="Indigoidine_A"/>
    <property type="match status" value="1"/>
</dbReference>
<dbReference type="SUPFAM" id="SSF110581">
    <property type="entry name" value="Indigoidine synthase A-like"/>
    <property type="match status" value="1"/>
</dbReference>
<dbReference type="STRING" id="1230905.A0A1G4J1X9"/>
<dbReference type="PANTHER" id="PTHR42909:SF1">
    <property type="entry name" value="CARBOHYDRATE KINASE PFKB DOMAIN-CONTAINING PROTEIN"/>
    <property type="match status" value="1"/>
</dbReference>
<dbReference type="OrthoDB" id="198885at2759"/>
<protein>
    <submittedName>
        <fullName evidence="7">LAMI_0C03708g1_1</fullName>
    </submittedName>
</protein>
<evidence type="ECO:0000259" key="6">
    <source>
        <dbReference type="Pfam" id="PF00294"/>
    </source>
</evidence>
<accession>A0A1G4J1X9</accession>
<organism evidence="7 8">
    <name type="scientific">Lachancea mirantina</name>
    <dbReference type="NCBI Taxonomy" id="1230905"/>
    <lineage>
        <taxon>Eukaryota</taxon>
        <taxon>Fungi</taxon>
        <taxon>Dikarya</taxon>
        <taxon>Ascomycota</taxon>
        <taxon>Saccharomycotina</taxon>
        <taxon>Saccharomycetes</taxon>
        <taxon>Saccharomycetales</taxon>
        <taxon>Saccharomycetaceae</taxon>
        <taxon>Lachancea</taxon>
    </lineage>
</organism>
<evidence type="ECO:0000256" key="5">
    <source>
        <dbReference type="ARBA" id="ARBA00023295"/>
    </source>
</evidence>
<dbReference type="InterPro" id="IPR022830">
    <property type="entry name" value="Indigdn_synthA-like"/>
</dbReference>
<evidence type="ECO:0000313" key="8">
    <source>
        <dbReference type="Proteomes" id="UP000191024"/>
    </source>
</evidence>
<keyword evidence="3" id="KW-0464">Manganese</keyword>
<dbReference type="GO" id="GO:0016798">
    <property type="term" value="F:hydrolase activity, acting on glycosyl bonds"/>
    <property type="evidence" value="ECO:0007669"/>
    <property type="project" value="UniProtKB-KW"/>
</dbReference>
<dbReference type="Gene3D" id="3.40.1790.10">
    <property type="entry name" value="Indigoidine synthase domain"/>
    <property type="match status" value="1"/>
</dbReference>
<keyword evidence="2" id="KW-0378">Hydrolase</keyword>
<dbReference type="InterPro" id="IPR011611">
    <property type="entry name" value="PfkB_dom"/>
</dbReference>
<evidence type="ECO:0000313" key="7">
    <source>
        <dbReference type="EMBL" id="SCU83568.1"/>
    </source>
</evidence>
<dbReference type="Gene3D" id="3.40.1190.20">
    <property type="match status" value="1"/>
</dbReference>